<comment type="similarity">
    <text evidence="2 6">Belongs to the 4-toluene sulfonate uptake permease (TSUP) (TC 2.A.102) family.</text>
</comment>
<keyword evidence="4 6" id="KW-1133">Transmembrane helix</keyword>
<keyword evidence="8" id="KW-1185">Reference proteome</keyword>
<dbReference type="InterPro" id="IPR051598">
    <property type="entry name" value="TSUP/Inactive_protease-like"/>
</dbReference>
<evidence type="ECO:0000256" key="4">
    <source>
        <dbReference type="ARBA" id="ARBA00022989"/>
    </source>
</evidence>
<dbReference type="GO" id="GO:0005886">
    <property type="term" value="C:plasma membrane"/>
    <property type="evidence" value="ECO:0007669"/>
    <property type="project" value="UniProtKB-SubCell"/>
</dbReference>
<dbReference type="PATRIC" id="fig|933944.5.peg.276"/>
<evidence type="ECO:0000313" key="8">
    <source>
        <dbReference type="Proteomes" id="UP000176087"/>
    </source>
</evidence>
<dbReference type="OrthoDB" id="3782574at2"/>
<dbReference type="PANTHER" id="PTHR43701:SF2">
    <property type="entry name" value="MEMBRANE TRANSPORTER PROTEIN YJNA-RELATED"/>
    <property type="match status" value="1"/>
</dbReference>
<dbReference type="AlphaFoldDB" id="A0A1E7JP09"/>
<dbReference type="Proteomes" id="UP000176087">
    <property type="component" value="Unassembled WGS sequence"/>
</dbReference>
<evidence type="ECO:0000256" key="6">
    <source>
        <dbReference type="RuleBase" id="RU363041"/>
    </source>
</evidence>
<feature type="transmembrane region" description="Helical" evidence="6">
    <location>
        <begin position="78"/>
        <end position="95"/>
    </location>
</feature>
<keyword evidence="3 6" id="KW-0812">Transmembrane</keyword>
<proteinExistence type="inferred from homology"/>
<feature type="transmembrane region" description="Helical" evidence="6">
    <location>
        <begin position="234"/>
        <end position="252"/>
    </location>
</feature>
<dbReference type="Pfam" id="PF01925">
    <property type="entry name" value="TauE"/>
    <property type="match status" value="1"/>
</dbReference>
<evidence type="ECO:0000313" key="7">
    <source>
        <dbReference type="EMBL" id="OEU89984.1"/>
    </source>
</evidence>
<comment type="subcellular location">
    <subcellularLocation>
        <location evidence="6">Cell membrane</location>
        <topology evidence="6">Multi-pass membrane protein</topology>
    </subcellularLocation>
    <subcellularLocation>
        <location evidence="1">Membrane</location>
        <topology evidence="1">Multi-pass membrane protein</topology>
    </subcellularLocation>
</comment>
<feature type="transmembrane region" description="Helical" evidence="6">
    <location>
        <begin position="101"/>
        <end position="123"/>
    </location>
</feature>
<dbReference type="PANTHER" id="PTHR43701">
    <property type="entry name" value="MEMBRANE TRANSPORTER PROTEIN MJ0441-RELATED"/>
    <property type="match status" value="1"/>
</dbReference>
<dbReference type="STRING" id="933944.AN215_10170"/>
<keyword evidence="6" id="KW-1003">Cell membrane</keyword>
<dbReference type="EMBL" id="LJGT01000038">
    <property type="protein sequence ID" value="OEU89984.1"/>
    <property type="molecule type" value="Genomic_DNA"/>
</dbReference>
<accession>A0A1E7JP09</accession>
<evidence type="ECO:0000256" key="3">
    <source>
        <dbReference type="ARBA" id="ARBA00022692"/>
    </source>
</evidence>
<name>A0A1E7JP09_9ACTN</name>
<evidence type="ECO:0000256" key="1">
    <source>
        <dbReference type="ARBA" id="ARBA00004141"/>
    </source>
</evidence>
<dbReference type="RefSeq" id="WP_070012935.1">
    <property type="nucleotide sequence ID" value="NZ_LJGS01000044.1"/>
</dbReference>
<organism evidence="7 8">
    <name type="scientific">Streptomyces abyssalis</name>
    <dbReference type="NCBI Taxonomy" id="933944"/>
    <lineage>
        <taxon>Bacteria</taxon>
        <taxon>Bacillati</taxon>
        <taxon>Actinomycetota</taxon>
        <taxon>Actinomycetes</taxon>
        <taxon>Kitasatosporales</taxon>
        <taxon>Streptomycetaceae</taxon>
        <taxon>Streptomyces</taxon>
    </lineage>
</organism>
<gene>
    <name evidence="7" type="ORF">AN215_10170</name>
</gene>
<sequence length="256" mass="25649">MNGLEDIALLAAAGLLAGVVGSAGGITSLLSYPALLAVGLPALSANVTNLVAGVACWPGAALASQPELAGQGRSLRRWVPMSAVGGALGSVLLLSTPPGTFARVVPFLVAAGSLALVAQPWLVRDPAKDQRGRTSGARGAVLPLGLMAVSVYGGYFGAGSGVMTLALLLITAEPHMATANALKNMLIGALALVSALVVAAFGPVDWTAVLPLGLGMFTGSTLGPRIARRLPAAVLRWLVALVGIGLAVQLWINPGE</sequence>
<comment type="caution">
    <text evidence="7">The sequence shown here is derived from an EMBL/GenBank/DDBJ whole genome shotgun (WGS) entry which is preliminary data.</text>
</comment>
<keyword evidence="5 6" id="KW-0472">Membrane</keyword>
<feature type="transmembrane region" description="Helical" evidence="6">
    <location>
        <begin position="32"/>
        <end position="57"/>
    </location>
</feature>
<protein>
    <recommendedName>
        <fullName evidence="6">Probable membrane transporter protein</fullName>
    </recommendedName>
</protein>
<evidence type="ECO:0000256" key="5">
    <source>
        <dbReference type="ARBA" id="ARBA00023136"/>
    </source>
</evidence>
<reference evidence="7 8" key="1">
    <citation type="journal article" date="2016" name="Front. Microbiol.">
        <title>Comparative Genomics Analysis of Streptomyces Species Reveals Their Adaptation to the Marine Environment and Their Diversity at the Genomic Level.</title>
        <authorList>
            <person name="Tian X."/>
            <person name="Zhang Z."/>
            <person name="Yang T."/>
            <person name="Chen M."/>
            <person name="Li J."/>
            <person name="Chen F."/>
            <person name="Yang J."/>
            <person name="Li W."/>
            <person name="Zhang B."/>
            <person name="Zhang Z."/>
            <person name="Wu J."/>
            <person name="Zhang C."/>
            <person name="Long L."/>
            <person name="Xiao J."/>
        </authorList>
    </citation>
    <scope>NUCLEOTIDE SEQUENCE [LARGE SCALE GENOMIC DNA]</scope>
    <source>
        <strain evidence="7 8">SCSIO 10390</strain>
    </source>
</reference>
<feature type="transmembrane region" description="Helical" evidence="6">
    <location>
        <begin position="144"/>
        <end position="170"/>
    </location>
</feature>
<evidence type="ECO:0000256" key="2">
    <source>
        <dbReference type="ARBA" id="ARBA00009142"/>
    </source>
</evidence>
<dbReference type="InterPro" id="IPR002781">
    <property type="entry name" value="TM_pro_TauE-like"/>
</dbReference>
<feature type="transmembrane region" description="Helical" evidence="6">
    <location>
        <begin position="190"/>
        <end position="214"/>
    </location>
</feature>